<sequence length="256" mass="27075">MSKRLIDKVALITGAASGQGAAETALFVKEGAKVIATDVNIKLLNQHVDALREQHGDVILPLKLDVTQEKQWVDAIAKGIAKFGKIDVLVNNAGIGVTDKTSGLTDSTIADWRRFMDTNAMAHFLGMKHVVPEMKKNGGGSIINISSLASVQGIAGASPYTASKGASRAFTKGAARDLGKYNIRVNSVLPGWIVTPMMQAFTLNKPLLDSLINGIPLGHLGDPEDVAYPVLFLASDEAKYVNGAELIVDGGQSVRG</sequence>
<evidence type="ECO:0000313" key="3">
    <source>
        <dbReference type="EMBL" id="PMB82647.1"/>
    </source>
</evidence>
<gene>
    <name evidence="3" type="ORF">CK797_04260</name>
</gene>
<dbReference type="Proteomes" id="UP000239920">
    <property type="component" value="Unassembled WGS sequence"/>
</dbReference>
<dbReference type="InterPro" id="IPR036291">
    <property type="entry name" value="NAD(P)-bd_dom_sf"/>
</dbReference>
<protein>
    <submittedName>
        <fullName evidence="3">Tungsten formylmethanofuran dehydrogenase</fullName>
    </submittedName>
</protein>
<evidence type="ECO:0000313" key="4">
    <source>
        <dbReference type="Proteomes" id="UP000239920"/>
    </source>
</evidence>
<dbReference type="RefSeq" id="WP_104688556.1">
    <property type="nucleotide sequence ID" value="NZ_JBKTHY010000006.1"/>
</dbReference>
<dbReference type="NCBIfam" id="NF005559">
    <property type="entry name" value="PRK07231.1"/>
    <property type="match status" value="1"/>
</dbReference>
<dbReference type="PROSITE" id="PS00061">
    <property type="entry name" value="ADH_SHORT"/>
    <property type="match status" value="1"/>
</dbReference>
<keyword evidence="2" id="KW-0560">Oxidoreductase</keyword>
<dbReference type="Gene3D" id="3.40.50.720">
    <property type="entry name" value="NAD(P)-binding Rossmann-like Domain"/>
    <property type="match status" value="1"/>
</dbReference>
<dbReference type="SUPFAM" id="SSF51735">
    <property type="entry name" value="NAD(P)-binding Rossmann-fold domains"/>
    <property type="match status" value="1"/>
</dbReference>
<proteinExistence type="inferred from homology"/>
<dbReference type="InterPro" id="IPR002347">
    <property type="entry name" value="SDR_fam"/>
</dbReference>
<dbReference type="AlphaFoldDB" id="A0A2J6NMT6"/>
<dbReference type="InterPro" id="IPR020904">
    <property type="entry name" value="Sc_DH/Rdtase_CS"/>
</dbReference>
<reference evidence="3 4" key="1">
    <citation type="submission" date="2017-09" db="EMBL/GenBank/DDBJ databases">
        <title>Bacterial strain isolated from the female urinary microbiota.</title>
        <authorList>
            <person name="Thomas-White K."/>
            <person name="Kumar N."/>
            <person name="Forster S."/>
            <person name="Putonti C."/>
            <person name="Lawley T."/>
            <person name="Wolfe A.J."/>
        </authorList>
    </citation>
    <scope>NUCLEOTIDE SEQUENCE [LARGE SCALE GENOMIC DNA]</scope>
    <source>
        <strain evidence="3 4">UMB0683</strain>
    </source>
</reference>
<dbReference type="EMBL" id="PNFV01000004">
    <property type="protein sequence ID" value="PMB82647.1"/>
    <property type="molecule type" value="Genomic_DNA"/>
</dbReference>
<dbReference type="GO" id="GO:0008206">
    <property type="term" value="P:bile acid metabolic process"/>
    <property type="evidence" value="ECO:0007669"/>
    <property type="project" value="UniProtKB-ARBA"/>
</dbReference>
<accession>A0A2J6NMT6</accession>
<dbReference type="PANTHER" id="PTHR24321:SF8">
    <property type="entry name" value="ESTRADIOL 17-BETA-DEHYDROGENASE 8-RELATED"/>
    <property type="match status" value="1"/>
</dbReference>
<dbReference type="GO" id="GO:0016491">
    <property type="term" value="F:oxidoreductase activity"/>
    <property type="evidence" value="ECO:0007669"/>
    <property type="project" value="UniProtKB-KW"/>
</dbReference>
<comment type="caution">
    <text evidence="3">The sequence shown here is derived from an EMBL/GenBank/DDBJ whole genome shotgun (WGS) entry which is preliminary data.</text>
</comment>
<dbReference type="PRINTS" id="PR00080">
    <property type="entry name" value="SDRFAMILY"/>
</dbReference>
<name>A0A2J6NMT6_9LACO</name>
<dbReference type="FunFam" id="3.40.50.720:FF:000084">
    <property type="entry name" value="Short-chain dehydrogenase reductase"/>
    <property type="match status" value="1"/>
</dbReference>
<dbReference type="PANTHER" id="PTHR24321">
    <property type="entry name" value="DEHYDROGENASES, SHORT CHAIN"/>
    <property type="match status" value="1"/>
</dbReference>
<evidence type="ECO:0000256" key="1">
    <source>
        <dbReference type="ARBA" id="ARBA00006484"/>
    </source>
</evidence>
<dbReference type="OrthoDB" id="9805904at2"/>
<dbReference type="PRINTS" id="PR00081">
    <property type="entry name" value="GDHRDH"/>
</dbReference>
<dbReference type="Pfam" id="PF13561">
    <property type="entry name" value="adh_short_C2"/>
    <property type="match status" value="1"/>
</dbReference>
<evidence type="ECO:0000256" key="2">
    <source>
        <dbReference type="ARBA" id="ARBA00023002"/>
    </source>
</evidence>
<comment type="similarity">
    <text evidence="1">Belongs to the short-chain dehydrogenases/reductases (SDR) family.</text>
</comment>
<organism evidence="3 4">
    <name type="scientific">Limosilactobacillus pontis</name>
    <dbReference type="NCBI Taxonomy" id="35787"/>
    <lineage>
        <taxon>Bacteria</taxon>
        <taxon>Bacillati</taxon>
        <taxon>Bacillota</taxon>
        <taxon>Bacilli</taxon>
        <taxon>Lactobacillales</taxon>
        <taxon>Lactobacillaceae</taxon>
        <taxon>Limosilactobacillus</taxon>
    </lineage>
</organism>